<organism evidence="6">
    <name type="scientific">uncultured Chromatiales bacterium HF0200_41F04</name>
    <dbReference type="NCBI Taxonomy" id="710740"/>
    <lineage>
        <taxon>Bacteria</taxon>
        <taxon>Pseudomonadati</taxon>
        <taxon>Pseudomonadota</taxon>
        <taxon>Gammaproteobacteria</taxon>
        <taxon>Chromatiales</taxon>
        <taxon>environmental samples</taxon>
    </lineage>
</organism>
<dbReference type="PANTHER" id="PTHR42847">
    <property type="entry name" value="ALKANESULFONATE MONOOXYGENASE"/>
    <property type="match status" value="1"/>
</dbReference>
<evidence type="ECO:0000259" key="5">
    <source>
        <dbReference type="Pfam" id="PF00296"/>
    </source>
</evidence>
<dbReference type="GO" id="GO:0008726">
    <property type="term" value="F:alkanesulfonate monooxygenase activity"/>
    <property type="evidence" value="ECO:0007669"/>
    <property type="project" value="TreeGrafter"/>
</dbReference>
<dbReference type="Pfam" id="PF00296">
    <property type="entry name" value="Bac_luciferase"/>
    <property type="match status" value="1"/>
</dbReference>
<proteinExistence type="predicted"/>
<sequence length="288" mass="32235">MKVGLITQFGGETSRPDYVARMSRGIEDRGFHSVWVPDHILVPKVIKSSYPYEEDGSFPVEPTTQGLEPFTVLSFMAAHTTRLRLGTGVIVLPQRNAALTAKQVADVDVLSGGRLDFGVGVGWMADEFAALGMPFDRRGARADDYLRMMQTVWQTHESSYDGEFVNLPSAYQYPKPTQKPHPPLYFGGESVAALRRVARFGHWFGVDVTPEQVPAKMAMLKEHCNREERDFKEVNVALSPYAKPTDRDTLRRYEDAGIDQVIMAAFAFDQSELEAVFDDLAERLIVAV</sequence>
<dbReference type="NCBIfam" id="TIGR03619">
    <property type="entry name" value="F420_Rv2161c"/>
    <property type="match status" value="1"/>
</dbReference>
<dbReference type="InterPro" id="IPR050172">
    <property type="entry name" value="SsuD_RutA_monooxygenase"/>
</dbReference>
<dbReference type="EMBL" id="GU474885">
    <property type="protein sequence ID" value="ADI18259.1"/>
    <property type="molecule type" value="Genomic_DNA"/>
</dbReference>
<dbReference type="InterPro" id="IPR019921">
    <property type="entry name" value="Lucif-like_OxRdtase_Rv2161c"/>
</dbReference>
<dbReference type="PANTHER" id="PTHR42847:SF4">
    <property type="entry name" value="ALKANESULFONATE MONOOXYGENASE-RELATED"/>
    <property type="match status" value="1"/>
</dbReference>
<dbReference type="AlphaFoldDB" id="E0XV18"/>
<evidence type="ECO:0000256" key="3">
    <source>
        <dbReference type="ARBA" id="ARBA00023002"/>
    </source>
</evidence>
<evidence type="ECO:0000256" key="1">
    <source>
        <dbReference type="ARBA" id="ARBA00022630"/>
    </source>
</evidence>
<dbReference type="Gene3D" id="3.20.20.30">
    <property type="entry name" value="Luciferase-like domain"/>
    <property type="match status" value="1"/>
</dbReference>
<dbReference type="InterPro" id="IPR011251">
    <property type="entry name" value="Luciferase-like_dom"/>
</dbReference>
<evidence type="ECO:0000256" key="4">
    <source>
        <dbReference type="ARBA" id="ARBA00023033"/>
    </source>
</evidence>
<feature type="domain" description="Luciferase-like" evidence="5">
    <location>
        <begin position="6"/>
        <end position="253"/>
    </location>
</feature>
<dbReference type="SUPFAM" id="SSF51679">
    <property type="entry name" value="Bacterial luciferase-like"/>
    <property type="match status" value="1"/>
</dbReference>
<keyword evidence="3" id="KW-0560">Oxidoreductase</keyword>
<keyword evidence="2" id="KW-0288">FMN</keyword>
<keyword evidence="1" id="KW-0285">Flavoprotein</keyword>
<keyword evidence="4" id="KW-0503">Monooxygenase</keyword>
<dbReference type="InterPro" id="IPR036661">
    <property type="entry name" value="Luciferase-like_sf"/>
</dbReference>
<reference evidence="6" key="1">
    <citation type="journal article" date="2011" name="Environ. Microbiol.">
        <title>Time-series analyses of Monterey Bay coastal microbial picoplankton using a 'genome proxy' microarray.</title>
        <authorList>
            <person name="Rich V.I."/>
            <person name="Pham V.D."/>
            <person name="Eppley J."/>
            <person name="Shi Y."/>
            <person name="DeLong E.F."/>
        </authorList>
    </citation>
    <scope>NUCLEOTIDE SEQUENCE</scope>
</reference>
<evidence type="ECO:0000256" key="2">
    <source>
        <dbReference type="ARBA" id="ARBA00022643"/>
    </source>
</evidence>
<accession>E0XV18</accession>
<evidence type="ECO:0000313" key="6">
    <source>
        <dbReference type="EMBL" id="ADI18259.1"/>
    </source>
</evidence>
<protein>
    <submittedName>
        <fullName evidence="6">Coenzyme f420-dependent n5,n10-methylene tetrahydromethanopterin reductase and related flavin-dependent oxidoreductases</fullName>
    </submittedName>
</protein>
<name>E0XV18_9GAMM</name>
<dbReference type="GO" id="GO:0046306">
    <property type="term" value="P:alkanesulfonate catabolic process"/>
    <property type="evidence" value="ECO:0007669"/>
    <property type="project" value="TreeGrafter"/>
</dbReference>